<dbReference type="GO" id="GO:0003964">
    <property type="term" value="F:RNA-directed DNA polymerase activity"/>
    <property type="evidence" value="ECO:0007669"/>
    <property type="project" value="UniProtKB-KW"/>
</dbReference>
<keyword evidence="2" id="KW-0695">RNA-directed DNA polymerase</keyword>
<feature type="non-terminal residue" evidence="2">
    <location>
        <position position="1"/>
    </location>
</feature>
<keyword evidence="2" id="KW-0808">Transferase</keyword>
<dbReference type="Pfam" id="PF00078">
    <property type="entry name" value="RVT_1"/>
    <property type="match status" value="1"/>
</dbReference>
<dbReference type="SUPFAM" id="SSF56672">
    <property type="entry name" value="DNA/RNA polymerases"/>
    <property type="match status" value="1"/>
</dbReference>
<organism evidence="2">
    <name type="scientific">Corethrella appendiculata</name>
    <dbReference type="NCBI Taxonomy" id="1370023"/>
    <lineage>
        <taxon>Eukaryota</taxon>
        <taxon>Metazoa</taxon>
        <taxon>Ecdysozoa</taxon>
        <taxon>Arthropoda</taxon>
        <taxon>Hexapoda</taxon>
        <taxon>Insecta</taxon>
        <taxon>Pterygota</taxon>
        <taxon>Neoptera</taxon>
        <taxon>Endopterygota</taxon>
        <taxon>Diptera</taxon>
        <taxon>Nematocera</taxon>
        <taxon>Culicoidea</taxon>
        <taxon>Chaoboridae</taxon>
        <taxon>Corethrella</taxon>
    </lineage>
</organism>
<dbReference type="InterPro" id="IPR043502">
    <property type="entry name" value="DNA/RNA_pol_sf"/>
</dbReference>
<sequence length="648" mass="74351">DSCIPLRKSKCINSNLWTTSDVNKSMVERDLAYQAWKRDRSDTNHSIFKVARNRANRIIRDAKRNFMYKQLNVNLNSKKLWNRLKNNGIVGKPRSEIFHCPNEVNSYFAASSNSSTNIGANFDILATANSEDLPQFYFIPLEEFEIINAVCDIKSKAVGLDNTPPDFWKIILPLSISHITHLFNYIIYTSTFPAGWKYSKIVPIRKKSNGGQIGNLRPISVLPFLSKVFEVLIKKQIVSHVNNHNLLHSYQSGYRSGHSTKTALLKVSDDIARGLSAKMVGVLLLLDFSKAFDTVNHNILCRKLSCHFSFSSVSCNLIKSYLSNRFQAVSIGDTLSGFLPISSGVVQGSVFGPILFSLFINDLPSIVQYCTIHMFADDVQMYLLDKVSNKSDLVNRVNEDLNRIVRWAERNGLTLNTSKTKAIKLSRSRYTFRLDNIIMQGEQIEYVDHATNLGIVFDSRLDWSKHITMVCGKIYGCLRQLRMTAHLTPPLIRKKLFKSLILPHIMYCDILFTGINAESKRKLQTAINRCVQYVYAIPRYSPIIRHQHRLLGCQFKNFYYYRSCIFLHQLRNTSQPRYICEKLILGRSRRTRTYNIPVHRGSFYGNTFYVAGVVAWNSLPVVVRNLRGIGTFRSKILEIFNYNIDRIN</sequence>
<dbReference type="PROSITE" id="PS50878">
    <property type="entry name" value="RT_POL"/>
    <property type="match status" value="1"/>
</dbReference>
<proteinExistence type="evidence at transcript level"/>
<accession>U5EN99</accession>
<reference evidence="2" key="1">
    <citation type="journal article" date="2014" name="Insect Biochem. Mol. Biol.">
        <title>An insight into the sialome of the frog biting fly, Corethrella appendiculata.</title>
        <authorList>
            <person name="Ribeiro J.M.C."/>
            <person name="Chagas A.C."/>
            <person name="Pham V.M."/>
            <person name="Lounibos L.P."/>
            <person name="Calvo E."/>
        </authorList>
    </citation>
    <scope>NUCLEOTIDE SEQUENCE</scope>
    <source>
        <tissue evidence="2">Salivary glands</tissue>
    </source>
</reference>
<protein>
    <submittedName>
        <fullName evidence="2">Putative reverse transcriptase</fullName>
    </submittedName>
</protein>
<dbReference type="AlphaFoldDB" id="U5EN99"/>
<dbReference type="InterPro" id="IPR000477">
    <property type="entry name" value="RT_dom"/>
</dbReference>
<dbReference type="EMBL" id="GANO01004198">
    <property type="protein sequence ID" value="JAB55673.1"/>
    <property type="molecule type" value="mRNA"/>
</dbReference>
<evidence type="ECO:0000259" key="1">
    <source>
        <dbReference type="PROSITE" id="PS50878"/>
    </source>
</evidence>
<name>U5EN99_9DIPT</name>
<dbReference type="PANTHER" id="PTHR33332">
    <property type="entry name" value="REVERSE TRANSCRIPTASE DOMAIN-CONTAINING PROTEIN"/>
    <property type="match status" value="1"/>
</dbReference>
<evidence type="ECO:0000313" key="2">
    <source>
        <dbReference type="EMBL" id="JAB55673.1"/>
    </source>
</evidence>
<keyword evidence="2" id="KW-0548">Nucleotidyltransferase</keyword>
<feature type="domain" description="Reverse transcriptase" evidence="1">
    <location>
        <begin position="185"/>
        <end position="437"/>
    </location>
</feature>
<dbReference type="CDD" id="cd01650">
    <property type="entry name" value="RT_nLTR_like"/>
    <property type="match status" value="1"/>
</dbReference>